<name>A0ABS5AK25_9PSEU</name>
<evidence type="ECO:0000313" key="2">
    <source>
        <dbReference type="Proteomes" id="UP001519363"/>
    </source>
</evidence>
<dbReference type="RefSeq" id="WP_143342603.1">
    <property type="nucleotide sequence ID" value="NZ_JAGIOO010000001.1"/>
</dbReference>
<dbReference type="InterPro" id="IPR029058">
    <property type="entry name" value="AB_hydrolase_fold"/>
</dbReference>
<organism evidence="1 2">
    <name type="scientific">Crossiella equi</name>
    <dbReference type="NCBI Taxonomy" id="130796"/>
    <lineage>
        <taxon>Bacteria</taxon>
        <taxon>Bacillati</taxon>
        <taxon>Actinomycetota</taxon>
        <taxon>Actinomycetes</taxon>
        <taxon>Pseudonocardiales</taxon>
        <taxon>Pseudonocardiaceae</taxon>
        <taxon>Crossiella</taxon>
    </lineage>
</organism>
<gene>
    <name evidence="1" type="ORF">JOF53_005798</name>
</gene>
<proteinExistence type="predicted"/>
<evidence type="ECO:0000313" key="1">
    <source>
        <dbReference type="EMBL" id="MBP2476926.1"/>
    </source>
</evidence>
<dbReference type="EMBL" id="JAGIOO010000001">
    <property type="protein sequence ID" value="MBP2476926.1"/>
    <property type="molecule type" value="Genomic_DNA"/>
</dbReference>
<keyword evidence="2" id="KW-1185">Reference proteome</keyword>
<comment type="caution">
    <text evidence="1">The sequence shown here is derived from an EMBL/GenBank/DDBJ whole genome shotgun (WGS) entry which is preliminary data.</text>
</comment>
<protein>
    <submittedName>
        <fullName evidence="1">Pimeloyl-ACP methyl ester carboxylesterase</fullName>
    </submittedName>
</protein>
<sequence length="156" mass="16715">MDGPGAAARITTSTHVDFEREWPRLAEGIAEAAAGDANKLVGLPPVPVETDVNRLISCSDFPYPAGYKEIIGIVADLRATVAPRLGWRQAWVNALRRTGLPRVPGYAPHRVPPAPRPPVLLADGLHDQVSTVEEGRRLTAQLPGSRHITVDGAHAT</sequence>
<dbReference type="Gene3D" id="3.40.50.1820">
    <property type="entry name" value="alpha/beta hydrolase"/>
    <property type="match status" value="1"/>
</dbReference>
<dbReference type="SUPFAM" id="SSF53474">
    <property type="entry name" value="alpha/beta-Hydrolases"/>
    <property type="match status" value="1"/>
</dbReference>
<reference evidence="1 2" key="1">
    <citation type="submission" date="2021-03" db="EMBL/GenBank/DDBJ databases">
        <title>Sequencing the genomes of 1000 actinobacteria strains.</title>
        <authorList>
            <person name="Klenk H.-P."/>
        </authorList>
    </citation>
    <scope>NUCLEOTIDE SEQUENCE [LARGE SCALE GENOMIC DNA]</scope>
    <source>
        <strain evidence="1 2">DSM 44580</strain>
    </source>
</reference>
<dbReference type="Proteomes" id="UP001519363">
    <property type="component" value="Unassembled WGS sequence"/>
</dbReference>
<accession>A0ABS5AK25</accession>